<name>A0A6G5QKN5_CAMRE</name>
<evidence type="ECO:0000313" key="2">
    <source>
        <dbReference type="Proteomes" id="UP000502377"/>
    </source>
</evidence>
<protein>
    <submittedName>
        <fullName evidence="1">Uncharacterized protein</fullName>
    </submittedName>
</protein>
<accession>A0A6G5QKN5</accession>
<evidence type="ECO:0000313" key="1">
    <source>
        <dbReference type="EMBL" id="QCD46189.1"/>
    </source>
</evidence>
<sequence>MEYFKPFFVKIAGRARDDDHTSAHEQIIAPLLQNALAAYVYNGRKDSIVGAFGSVEHPLNLSEFSFLVRERGKFRLDLSRECVNGAEIFWNACSFRRGSVIILFEGEFDLAPILRRCAEISIDETPNMGNSPAATKLAKRAMSEGQIAVLFSASNGIEWMDIYAPEAVQAKILKLAGEINRDEI</sequence>
<dbReference type="RefSeq" id="WP_002946083.1">
    <property type="nucleotide sequence ID" value="NZ_CP012543.1"/>
</dbReference>
<gene>
    <name evidence="1" type="ORF">CRECT_0499</name>
</gene>
<reference evidence="1 2" key="1">
    <citation type="submission" date="2016-07" db="EMBL/GenBank/DDBJ databases">
        <title>Comparative genomics of the Campylobacter concisus group.</title>
        <authorList>
            <person name="Miller W.G."/>
            <person name="Yee E."/>
            <person name="Chapman M.H."/>
            <person name="Huynh S."/>
            <person name="Bono J.L."/>
            <person name="On S.L.W."/>
            <person name="StLeger J."/>
            <person name="Foster G."/>
            <person name="Parker C.T."/>
        </authorList>
    </citation>
    <scope>NUCLEOTIDE SEQUENCE [LARGE SCALE GENOMIC DNA]</scope>
    <source>
        <strain evidence="1 2">ATCC 33238</strain>
    </source>
</reference>
<dbReference type="KEGG" id="crx:CRECT_0499"/>
<organism evidence="1 2">
    <name type="scientific">Campylobacter rectus</name>
    <name type="common">Wolinella recta</name>
    <dbReference type="NCBI Taxonomy" id="203"/>
    <lineage>
        <taxon>Bacteria</taxon>
        <taxon>Pseudomonadati</taxon>
        <taxon>Campylobacterota</taxon>
        <taxon>Epsilonproteobacteria</taxon>
        <taxon>Campylobacterales</taxon>
        <taxon>Campylobacteraceae</taxon>
        <taxon>Campylobacter</taxon>
    </lineage>
</organism>
<dbReference type="AlphaFoldDB" id="A0A6G5QKN5"/>
<proteinExistence type="predicted"/>
<dbReference type="Proteomes" id="UP000502377">
    <property type="component" value="Chromosome"/>
</dbReference>
<dbReference type="EMBL" id="CP012543">
    <property type="protein sequence ID" value="QCD46189.1"/>
    <property type="molecule type" value="Genomic_DNA"/>
</dbReference>